<dbReference type="GeneID" id="4619548"/>
<dbReference type="InParanoid" id="Q75C96"/>
<evidence type="ECO:0000256" key="3">
    <source>
        <dbReference type="ARBA" id="ARBA00023242"/>
    </source>
</evidence>
<dbReference type="SUPFAM" id="SSF48371">
    <property type="entry name" value="ARM repeat"/>
    <property type="match status" value="1"/>
</dbReference>
<evidence type="ECO:0000313" key="6">
    <source>
        <dbReference type="Proteomes" id="UP000000591"/>
    </source>
</evidence>
<dbReference type="HOGENOM" id="CLU_005212_1_0_1"/>
<proteinExistence type="inferred from homology"/>
<dbReference type="GO" id="GO:0032040">
    <property type="term" value="C:small-subunit processome"/>
    <property type="evidence" value="ECO:0007669"/>
    <property type="project" value="EnsemblFungi"/>
</dbReference>
<dbReference type="PANTHER" id="PTHR13213:SF2">
    <property type="entry name" value="MYB-BINDING PROTEIN 1A"/>
    <property type="match status" value="1"/>
</dbReference>
<dbReference type="GO" id="GO:0009303">
    <property type="term" value="P:rRNA transcription"/>
    <property type="evidence" value="ECO:0007669"/>
    <property type="project" value="EnsemblFungi"/>
</dbReference>
<comment type="subcellular location">
    <subcellularLocation>
        <location evidence="1">Nucleus</location>
    </subcellularLocation>
</comment>
<dbReference type="GO" id="GO:0006364">
    <property type="term" value="P:rRNA processing"/>
    <property type="evidence" value="ECO:0007669"/>
    <property type="project" value="EnsemblFungi"/>
</dbReference>
<dbReference type="KEGG" id="ago:AGOS_ACR020C"/>
<dbReference type="OMA" id="QWIGILY"/>
<dbReference type="RefSeq" id="NP_983423.1">
    <property type="nucleotide sequence ID" value="NM_208776.1"/>
</dbReference>
<evidence type="ECO:0000256" key="1">
    <source>
        <dbReference type="ARBA" id="ARBA00004123"/>
    </source>
</evidence>
<dbReference type="STRING" id="284811.Q75C96"/>
<sequence>MARQVNRDLFYKLTSDLSDERVQSAIALITELNELAVEENGKEWEYVLGRLVRGLASSNKSARLGFSLCLTEVAAAALENGHIGSAEEYLERLEAALPVDKVKNGKEERGQLFGRMFGLQAMLNEPLFSRVFVAGDGQIQQAFAHQFMQRLVQLALTKAWLRQPCLFTLYQVIERLAPRATDTEFLRAVLTLLDEHNLTHTSEGLAIYLFLQNKCPEIKRILDETKIFDALPLVKRWKADNPLAKGNAKALASVLKDDALIEGDGPKQKGVWTPRLHFVWDLLLPLLAEEKVSPDTHVHIAKKHKTGKKPKSAESGMLSFGEFWQVVVDESFFSEKASSERKYLGVLIMEKAVRSVPSSLVQDIFSKNALRTLINQSSETTRHLHKLSVNFLKTIVSACETDASKVVPVLTAIWFGPNGTINFDKLTKSKTTDSLVTAKSLTATELAQLVTLLLQQLEHENTDISKIKFILDTLLHVIRAHKWKAHLSWTNPLLLALVRYAFFSAPSHLSEQSEEIITLSRERLFSVLGELIPLSKHDMGAPSWAYATLELLLQEKEKHPLALQLDAELETVTSNALKILRKIINKSTKSPNENPQLFGLELLLSVSILQVHAGDVDSASTLEELASFYESATQGADNGLVGITEILLSLVAQKKSMLRKLTLVVWESFIDKVGKEELELLLNTLSARENKAGFAQLFEGADEYEELGSDEAGTDNEDQSSESNEDSSDEVSDQEDYSDEDVAKIDKEATSALAHALRLPDNILDEDGNVGFEEMDDEEEEEESMDDEAMMELDGQLSEIFKRRKDALNKIPTGNQRKIEAKESRDSVIAFKHRVVDMLEIYCKNVERSVTKNKKLSATMSANMLSMAEPMVKAIQQTLDRPLAEKISKLLKNSVCKMKPAAYKEFTSEINEESILTSLENVHATILSPKPGQFPQLFFSACSSTSLFLSKVLIAMKDDPSTSEQVIGIYSTTMKHWNVSGKFGPNFFIDFINWLASKKSKN</sequence>
<name>Q75C96_EREGS</name>
<dbReference type="GO" id="GO:0000027">
    <property type="term" value="P:ribosomal large subunit assembly"/>
    <property type="evidence" value="ECO:0007669"/>
    <property type="project" value="EnsemblFungi"/>
</dbReference>
<dbReference type="Proteomes" id="UP000000591">
    <property type="component" value="Chromosome III"/>
</dbReference>
<evidence type="ECO:0000313" key="5">
    <source>
        <dbReference type="EMBL" id="AAS51247.1"/>
    </source>
</evidence>
<dbReference type="FunCoup" id="Q75C96">
    <property type="interactions" value="422"/>
</dbReference>
<dbReference type="eggNOG" id="KOG1926">
    <property type="taxonomic scope" value="Eukaryota"/>
</dbReference>
<reference evidence="6" key="2">
    <citation type="journal article" date="2013" name="G3 (Bethesda)">
        <title>Genomes of Ashbya fungi isolated from insects reveal four mating-type loci, numerous translocations, lack of transposons, and distinct gene duplications.</title>
        <authorList>
            <person name="Dietrich F.S."/>
            <person name="Voegeli S."/>
            <person name="Kuo S."/>
            <person name="Philippsen P."/>
        </authorList>
    </citation>
    <scope>GENOME REANNOTATION</scope>
    <source>
        <strain evidence="6">ATCC 10895 / CBS 109.51 / FGSC 9923 / NRRL Y-1056</strain>
    </source>
</reference>
<accession>Q75C96</accession>
<dbReference type="AlphaFoldDB" id="Q75C96"/>
<dbReference type="OrthoDB" id="342531at2759"/>
<dbReference type="GO" id="GO:0090070">
    <property type="term" value="P:positive regulation of ribosome biogenesis"/>
    <property type="evidence" value="ECO:0007669"/>
    <property type="project" value="EnsemblFungi"/>
</dbReference>
<dbReference type="GO" id="GO:0042134">
    <property type="term" value="F:rRNA primary transcript binding"/>
    <property type="evidence" value="ECO:0007669"/>
    <property type="project" value="EnsemblFungi"/>
</dbReference>
<dbReference type="InterPro" id="IPR016024">
    <property type="entry name" value="ARM-type_fold"/>
</dbReference>
<dbReference type="EMBL" id="AE016816">
    <property type="protein sequence ID" value="AAS51247.1"/>
    <property type="molecule type" value="Genomic_DNA"/>
</dbReference>
<dbReference type="GO" id="GO:0006355">
    <property type="term" value="P:regulation of DNA-templated transcription"/>
    <property type="evidence" value="ECO:0007669"/>
    <property type="project" value="InterPro"/>
</dbReference>
<comment type="similarity">
    <text evidence="2">Belongs to the MYBBP1A family.</text>
</comment>
<feature type="region of interest" description="Disordered" evidence="4">
    <location>
        <begin position="708"/>
        <end position="739"/>
    </location>
</feature>
<protein>
    <submittedName>
        <fullName evidence="5">ACR020Cp</fullName>
    </submittedName>
</protein>
<evidence type="ECO:0000256" key="4">
    <source>
        <dbReference type="SAM" id="MobiDB-lite"/>
    </source>
</evidence>
<reference evidence="5 6" key="1">
    <citation type="journal article" date="2004" name="Science">
        <title>The Ashbya gossypii genome as a tool for mapping the ancient Saccharomyces cerevisiae genome.</title>
        <authorList>
            <person name="Dietrich F.S."/>
            <person name="Voegeli S."/>
            <person name="Brachat S."/>
            <person name="Lerch A."/>
            <person name="Gates K."/>
            <person name="Steiner S."/>
            <person name="Mohr C."/>
            <person name="Pohlmann R."/>
            <person name="Luedi P."/>
            <person name="Choi S."/>
            <person name="Wing R.A."/>
            <person name="Flavier A."/>
            <person name="Gaffney T.D."/>
            <person name="Philippsen P."/>
        </authorList>
    </citation>
    <scope>NUCLEOTIDE SEQUENCE [LARGE SCALE GENOMIC DNA]</scope>
    <source>
        <strain evidence="6">ATCC 10895 / CBS 109.51 / FGSC 9923 / NRRL Y-1056</strain>
    </source>
</reference>
<gene>
    <name evidence="5" type="ORF">AGOS_ACR020C</name>
</gene>
<dbReference type="InterPro" id="IPR007015">
    <property type="entry name" value="DNA_pol_V/MYBBP1A"/>
</dbReference>
<organism evidence="5 6">
    <name type="scientific">Eremothecium gossypii (strain ATCC 10895 / CBS 109.51 / FGSC 9923 / NRRL Y-1056)</name>
    <name type="common">Yeast</name>
    <name type="synonym">Ashbya gossypii</name>
    <dbReference type="NCBI Taxonomy" id="284811"/>
    <lineage>
        <taxon>Eukaryota</taxon>
        <taxon>Fungi</taxon>
        <taxon>Dikarya</taxon>
        <taxon>Ascomycota</taxon>
        <taxon>Saccharomycotina</taxon>
        <taxon>Saccharomycetes</taxon>
        <taxon>Saccharomycetales</taxon>
        <taxon>Saccharomycetaceae</taxon>
        <taxon>Eremothecium</taxon>
    </lineage>
</organism>
<evidence type="ECO:0000256" key="2">
    <source>
        <dbReference type="ARBA" id="ARBA00006809"/>
    </source>
</evidence>
<dbReference type="Pfam" id="PF04931">
    <property type="entry name" value="DNA_pol_phi"/>
    <property type="match status" value="1"/>
</dbReference>
<dbReference type="GO" id="GO:0000182">
    <property type="term" value="F:rDNA binding"/>
    <property type="evidence" value="ECO:0000318"/>
    <property type="project" value="GO_Central"/>
</dbReference>
<dbReference type="PANTHER" id="PTHR13213">
    <property type="entry name" value="MYB-BINDING PROTEIN 1A FAMILY MEMBER"/>
    <property type="match status" value="1"/>
</dbReference>
<keyword evidence="3" id="KW-0539">Nucleus</keyword>
<dbReference type="GO" id="GO:0005730">
    <property type="term" value="C:nucleolus"/>
    <property type="evidence" value="ECO:0000318"/>
    <property type="project" value="GO_Central"/>
</dbReference>
<keyword evidence="6" id="KW-1185">Reference proteome</keyword>